<dbReference type="Pfam" id="PF13637">
    <property type="entry name" value="Ank_4"/>
    <property type="match status" value="1"/>
</dbReference>
<dbReference type="InterPro" id="IPR002110">
    <property type="entry name" value="Ankyrin_rpt"/>
</dbReference>
<dbReference type="Gene3D" id="1.25.40.20">
    <property type="entry name" value="Ankyrin repeat-containing domain"/>
    <property type="match status" value="4"/>
</dbReference>
<dbReference type="EMBL" id="OV651818">
    <property type="protein sequence ID" value="CAH1112433.1"/>
    <property type="molecule type" value="Genomic_DNA"/>
</dbReference>
<dbReference type="Gene3D" id="3.40.50.300">
    <property type="entry name" value="P-loop containing nucleotide triphosphate hydrolases"/>
    <property type="match status" value="1"/>
</dbReference>
<dbReference type="OrthoDB" id="194358at2759"/>
<evidence type="ECO:0000256" key="1">
    <source>
        <dbReference type="ARBA" id="ARBA00022737"/>
    </source>
</evidence>
<evidence type="ECO:0000256" key="2">
    <source>
        <dbReference type="ARBA" id="ARBA00023043"/>
    </source>
</evidence>
<dbReference type="Pfam" id="PF00023">
    <property type="entry name" value="Ank"/>
    <property type="match status" value="3"/>
</dbReference>
<dbReference type="Pfam" id="PF13857">
    <property type="entry name" value="Ank_5"/>
    <property type="match status" value="1"/>
</dbReference>
<dbReference type="GO" id="GO:0005737">
    <property type="term" value="C:cytoplasm"/>
    <property type="evidence" value="ECO:0007669"/>
    <property type="project" value="TreeGrafter"/>
</dbReference>
<protein>
    <recommendedName>
        <fullName evidence="4">NACHT domain-containing protein</fullName>
    </recommendedName>
</protein>
<feature type="compositionally biased region" description="Basic and acidic residues" evidence="3">
    <location>
        <begin position="86"/>
        <end position="96"/>
    </location>
</feature>
<name>A0A9P0GKG1_9CUCU</name>
<dbReference type="SUPFAM" id="SSF52540">
    <property type="entry name" value="P-loop containing nucleoside triphosphate hydrolases"/>
    <property type="match status" value="1"/>
</dbReference>
<keyword evidence="1" id="KW-0677">Repeat</keyword>
<sequence>MDKATYPKLKGSAGSHGVVYQVKLLQFYLLQSKHKDEDFKLSTENTDAAKFDDVVYETEKATILLQSKHFQTQNQISFDNLFPKKSETEQSSKPKGDFQQNSNDSKDGGSFNLFKYLKEFQNINKDNFISDNIQNVIICTNCEFLLQRINRSLCNKMNIKNNENFEFLTEQFSIFSIRNSKCYSFNTKNQHILVEYISKNVHDISEVVVRLFLDKLLLVSIFDKDLDYQIQYLIEQMNIKDEYISVKLIQSSIFDKMKIWFESPPKGTYLRKTNIIEYISHIKCTNYINRKIKALSVLLDNTANKDDTYFNLFKNNLILIKIVNNKTYDLHEFKICQLLLEYFISKNKPKEANKANKANKHELLDKMLFVDPHAPSNIVKNIINSFEVPEYTCLIVPIFDNFQKFSDIKSELGNAIEKNKSYKKIIIIISDILDEKNKLYEFFQNFTPIESNIKLSDFSANIQNTVLQTDIKFQGNEIPLQNVIEMKNEVVKWDNIIDENTLLKLAIGKEKLIVNDFKNYEELPFYVKRNFFKIDKQKFTEYFEYSNQWVDSIRHNTESDEKDFCSKVISQCNKFIAIFDSPGMGKSTILNRLAYLLRKTTHWILKINLNECTNILYKLSNEKRESVTLDELLDLLDYPKKTKFEENLFNIPKNVILLVDALDEICPEYSNLILNSLISTASSKNIKKIVLTSRPHVLTKLEHKNIECDMYALKQFSVEERITFLANFWCKKLNKQHDETKLDKIKKFANKLHGTLMSNKGWYKVQSLIGIPLQIKMIGDIFTVQCNHFLENFESHIELPEEFNLNWLYKEFINRQKQIYIDEKCNASGITATIKVLDKSFNEAINDYKREAIKLEFLPKIHRYFEILSSSKSCDEDDLLKMGILIKSNKILYFAHRTLSEYFATLHICELILENKLSKAFLRFLITGSKFLKNNSFIYHMLVDHSIPEQILLCIFYSTDSLKNCVGQNLIRLFIRKLGYEKLFRSLPLIELERVHEMLETNLGIDNYLEILNDLENVNLRTINNITPLHLACKYNSIEIMDLLITKGLSVKVLDGYGRSPLYYAVKRNKDILEFLFKKGHPVDIMDNFGATPLHYAVQSSSNTIIDFLLNNRDPTEVRDNVGRTPLHYAVQSGNKKAIDFLLSKGLSVEIKDNIGRTPLHYAVRIDNYRIIKVLLNEGHSLEIRDNFGRTPLHYAVLSNNKKTNDFLNINFLIEVLLENGHPLHITDYAGRTPLHYAAILNYNEIVKFLLNKEHSIDIIDIFGKTPLHYQNESCFNDTEDFLLEKIYYVDIPDENGKTPLHYKIELNQNDTVNLSINEGLPSYIGDVYGRTQLHFAAKFGRTDFIQSLLNKGYPVGIRDEAGKTPLHYALESKQDYYTIEFLLKKKHPVEINDEDGVTPLHIAAKFCKTEILDLLINKGHSIDSRDMIEKTPLHYALESEQDDTVDFLLNTGHPVDICDRNGVTPLHMAVKYGKTKIVDVLLNKVHNIDINNKDGATLLHVAAKFGKTDIIDLFLEKGLSIDIRDWMKKTPLHYALESEQDGTVDFLLNKGHPFDISDENGVTPLHIAARFGKTKIVDLLLNKGHSVEIGDKNGITPLHIATRFGYVEIIDLLLNKGHTVDIADNNGLTPLHIATRFNKTEVITLLLKKGHSTDSLDIYANTPFDYARESNQNNNVLDFLLNEGDTFVGSLDLDRNIPFNYGYTVFLS</sequence>
<dbReference type="SMART" id="SM00248">
    <property type="entry name" value="ANK"/>
    <property type="match status" value="19"/>
</dbReference>
<evidence type="ECO:0000313" key="5">
    <source>
        <dbReference type="EMBL" id="CAH1112433.1"/>
    </source>
</evidence>
<evidence type="ECO:0000256" key="3">
    <source>
        <dbReference type="SAM" id="MobiDB-lite"/>
    </source>
</evidence>
<keyword evidence="6" id="KW-1185">Reference proteome</keyword>
<dbReference type="InterPro" id="IPR027417">
    <property type="entry name" value="P-loop_NTPase"/>
</dbReference>
<keyword evidence="2" id="KW-0040">ANK repeat</keyword>
<dbReference type="Pfam" id="PF05729">
    <property type="entry name" value="NACHT"/>
    <property type="match status" value="1"/>
</dbReference>
<dbReference type="PANTHER" id="PTHR24198">
    <property type="entry name" value="ANKYRIN REPEAT AND PROTEIN KINASE DOMAIN-CONTAINING PROTEIN"/>
    <property type="match status" value="1"/>
</dbReference>
<dbReference type="Pfam" id="PF12796">
    <property type="entry name" value="Ank_2"/>
    <property type="match status" value="4"/>
</dbReference>
<dbReference type="PANTHER" id="PTHR24198:SF165">
    <property type="entry name" value="ANKYRIN REPEAT-CONTAINING PROTEIN-RELATED"/>
    <property type="match status" value="1"/>
</dbReference>
<evidence type="ECO:0000313" key="6">
    <source>
        <dbReference type="Proteomes" id="UP001153636"/>
    </source>
</evidence>
<evidence type="ECO:0000259" key="4">
    <source>
        <dbReference type="Pfam" id="PF05729"/>
    </source>
</evidence>
<gene>
    <name evidence="5" type="ORF">PSYICH_LOCUS11912</name>
</gene>
<feature type="region of interest" description="Disordered" evidence="3">
    <location>
        <begin position="86"/>
        <end position="106"/>
    </location>
</feature>
<reference evidence="5" key="1">
    <citation type="submission" date="2022-01" db="EMBL/GenBank/DDBJ databases">
        <authorList>
            <person name="King R."/>
        </authorList>
    </citation>
    <scope>NUCLEOTIDE SEQUENCE</scope>
</reference>
<dbReference type="InterPro" id="IPR036770">
    <property type="entry name" value="Ankyrin_rpt-contain_sf"/>
</dbReference>
<proteinExistence type="predicted"/>
<organism evidence="5 6">
    <name type="scientific">Psylliodes chrysocephalus</name>
    <dbReference type="NCBI Taxonomy" id="3402493"/>
    <lineage>
        <taxon>Eukaryota</taxon>
        <taxon>Metazoa</taxon>
        <taxon>Ecdysozoa</taxon>
        <taxon>Arthropoda</taxon>
        <taxon>Hexapoda</taxon>
        <taxon>Insecta</taxon>
        <taxon>Pterygota</taxon>
        <taxon>Neoptera</taxon>
        <taxon>Endopterygota</taxon>
        <taxon>Coleoptera</taxon>
        <taxon>Polyphaga</taxon>
        <taxon>Cucujiformia</taxon>
        <taxon>Chrysomeloidea</taxon>
        <taxon>Chrysomelidae</taxon>
        <taxon>Galerucinae</taxon>
        <taxon>Alticini</taxon>
        <taxon>Psylliodes</taxon>
    </lineage>
</organism>
<dbReference type="InterPro" id="IPR007111">
    <property type="entry name" value="NACHT_NTPase"/>
</dbReference>
<dbReference type="Proteomes" id="UP001153636">
    <property type="component" value="Chromosome 6"/>
</dbReference>
<accession>A0A9P0GKG1</accession>
<feature type="domain" description="NACHT" evidence="4">
    <location>
        <begin position="582"/>
        <end position="726"/>
    </location>
</feature>
<dbReference type="SUPFAM" id="SSF48403">
    <property type="entry name" value="Ankyrin repeat"/>
    <property type="match status" value="3"/>
</dbReference>